<keyword evidence="3" id="KW-0326">Glycosidase</keyword>
<dbReference type="InterPro" id="IPR050226">
    <property type="entry name" value="NagZ_Beta-hexosaminidase"/>
</dbReference>
<evidence type="ECO:0000256" key="3">
    <source>
        <dbReference type="ARBA" id="ARBA00023295"/>
    </source>
</evidence>
<dbReference type="FunFam" id="3.20.20.300:FF:000018">
    <property type="entry name" value="Sugar hydrolase"/>
    <property type="match status" value="1"/>
</dbReference>
<accession>A0A5C4V7L1</accession>
<dbReference type="Proteomes" id="UP000312512">
    <property type="component" value="Unassembled WGS sequence"/>
</dbReference>
<comment type="similarity">
    <text evidence="1">Belongs to the glycosyl hydrolase 3 family.</text>
</comment>
<reference evidence="5 6" key="1">
    <citation type="submission" date="2019-10" db="EMBL/GenBank/DDBJ databases">
        <title>Nonomuraea sp. nov., isolated from Phyllanthus amarus.</title>
        <authorList>
            <person name="Klykleung N."/>
            <person name="Tanasupawat S."/>
        </authorList>
    </citation>
    <scope>NUCLEOTIDE SEQUENCE [LARGE SCALE GENOMIC DNA]</scope>
    <source>
        <strain evidence="5 6">PA1-10</strain>
    </source>
</reference>
<evidence type="ECO:0000256" key="1">
    <source>
        <dbReference type="ARBA" id="ARBA00005336"/>
    </source>
</evidence>
<name>A0A5C4V7L1_9ACTN</name>
<keyword evidence="2 5" id="KW-0378">Hydrolase</keyword>
<dbReference type="InterPro" id="IPR017853">
    <property type="entry name" value="GH"/>
</dbReference>
<evidence type="ECO:0000313" key="5">
    <source>
        <dbReference type="EMBL" id="KAB8187521.1"/>
    </source>
</evidence>
<organism evidence="5 6">
    <name type="scientific">Nonomuraea phyllanthi</name>
    <dbReference type="NCBI Taxonomy" id="2219224"/>
    <lineage>
        <taxon>Bacteria</taxon>
        <taxon>Bacillati</taxon>
        <taxon>Actinomycetota</taxon>
        <taxon>Actinomycetes</taxon>
        <taxon>Streptosporangiales</taxon>
        <taxon>Streptosporangiaceae</taxon>
        <taxon>Nonomuraea</taxon>
    </lineage>
</organism>
<evidence type="ECO:0000313" key="6">
    <source>
        <dbReference type="Proteomes" id="UP000312512"/>
    </source>
</evidence>
<dbReference type="Gene3D" id="3.20.20.300">
    <property type="entry name" value="Glycoside hydrolase, family 3, N-terminal domain"/>
    <property type="match status" value="1"/>
</dbReference>
<evidence type="ECO:0000259" key="4">
    <source>
        <dbReference type="Pfam" id="PF00933"/>
    </source>
</evidence>
<dbReference type="EMBL" id="VDLX02000027">
    <property type="protein sequence ID" value="KAB8187521.1"/>
    <property type="molecule type" value="Genomic_DNA"/>
</dbReference>
<dbReference type="AlphaFoldDB" id="A0A5C4V7L1"/>
<dbReference type="PANTHER" id="PTHR30480:SF16">
    <property type="entry name" value="GLYCOSIDE HYDROLASE FAMILY 3 DOMAIN PROTEIN"/>
    <property type="match status" value="1"/>
</dbReference>
<feature type="domain" description="Glycoside hydrolase family 3 N-terminal" evidence="4">
    <location>
        <begin position="35"/>
        <end position="323"/>
    </location>
</feature>
<dbReference type="GO" id="GO:0004553">
    <property type="term" value="F:hydrolase activity, hydrolyzing O-glycosyl compounds"/>
    <property type="evidence" value="ECO:0007669"/>
    <property type="project" value="InterPro"/>
</dbReference>
<sequence length="492" mass="50807">MPLSGDLLRLADAVLFPGFAGHTPPDWVRRRLGDGLAGVVLFSRNIAGAEQVARLTAELRAENPSVLVGTDEESGEVTRLEAATGSSRPGGYALGVVDDVALTEAVAGDLGRDLAAAGITLDFAPSADVNSNPDNPVIGLRAFGADPALVSRHTRAFVRGLQSAGVAACAKHFPGHGDTSVDSHHGVPVVAGDGIEDALLPFREAIKEGVKAVMTGHLLVPSYDAELPATLSPKLLTGLLREELGFQGMIITDGIEMAAVAGAYGIGGASARAIAAGADAICVGGERADEATAAGIRDAIATAVTQGLLPEERLADAARRVRELARWAASSGSQAPRDHAVGLTAARRAVRVTRRSTAPVLPLTSPAHVVELAPEMNLAIDRSTPWGVGEPLARLLPGTAVTRLTARDATGATLERLLGEAIGRPLVIVVRDVHRYAWQEQALRHLLSARPGAVVVEMGLPARSDLGAVHIATYGSARVCGQAAAEVLTGRV</sequence>
<evidence type="ECO:0000256" key="2">
    <source>
        <dbReference type="ARBA" id="ARBA00022801"/>
    </source>
</evidence>
<accession>A0A5P9YN32</accession>
<comment type="caution">
    <text evidence="5">The sequence shown here is derived from an EMBL/GenBank/DDBJ whole genome shotgun (WGS) entry which is preliminary data.</text>
</comment>
<dbReference type="Pfam" id="PF00933">
    <property type="entry name" value="Glyco_hydro_3"/>
    <property type="match status" value="1"/>
</dbReference>
<dbReference type="InterPro" id="IPR001764">
    <property type="entry name" value="Glyco_hydro_3_N"/>
</dbReference>
<dbReference type="OrthoDB" id="9805821at2"/>
<gene>
    <name evidence="5" type="ORF">FH608_045430</name>
</gene>
<dbReference type="InterPro" id="IPR036962">
    <property type="entry name" value="Glyco_hydro_3_N_sf"/>
</dbReference>
<keyword evidence="6" id="KW-1185">Reference proteome</keyword>
<dbReference type="GO" id="GO:0005975">
    <property type="term" value="P:carbohydrate metabolic process"/>
    <property type="evidence" value="ECO:0007669"/>
    <property type="project" value="InterPro"/>
</dbReference>
<dbReference type="PANTHER" id="PTHR30480">
    <property type="entry name" value="BETA-HEXOSAMINIDASE-RELATED"/>
    <property type="match status" value="1"/>
</dbReference>
<dbReference type="GO" id="GO:0009254">
    <property type="term" value="P:peptidoglycan turnover"/>
    <property type="evidence" value="ECO:0007669"/>
    <property type="project" value="TreeGrafter"/>
</dbReference>
<dbReference type="RefSeq" id="WP_139637395.1">
    <property type="nucleotide sequence ID" value="NZ_CP045572.1"/>
</dbReference>
<proteinExistence type="inferred from homology"/>
<dbReference type="SUPFAM" id="SSF51445">
    <property type="entry name" value="(Trans)glycosidases"/>
    <property type="match status" value="1"/>
</dbReference>
<protein>
    <submittedName>
        <fullName evidence="5">Glycoside hydrolase family 3 protein</fullName>
    </submittedName>
</protein>